<proteinExistence type="inferred from homology"/>
<dbReference type="Pfam" id="PF10237">
    <property type="entry name" value="N6-adenineMlase"/>
    <property type="match status" value="1"/>
</dbReference>
<keyword evidence="3 5" id="KW-0489">Methyltransferase</keyword>
<dbReference type="InterPro" id="IPR041370">
    <property type="entry name" value="Mlase_EEF1AKMT1/ZCCHC4"/>
</dbReference>
<dbReference type="GO" id="GO:0032259">
    <property type="term" value="P:methylation"/>
    <property type="evidence" value="ECO:0007669"/>
    <property type="project" value="UniProtKB-KW"/>
</dbReference>
<dbReference type="PANTHER" id="PTHR13200">
    <property type="entry name" value="EEF1A LYSINE METHYLTRANSFERASE 1"/>
    <property type="match status" value="1"/>
</dbReference>
<keyword evidence="4 5" id="KW-0808">Transferase</keyword>
<organism evidence="6 7">
    <name type="scientific">Mycetomoellerius zeteki</name>
    <dbReference type="NCBI Taxonomy" id="64791"/>
    <lineage>
        <taxon>Eukaryota</taxon>
        <taxon>Metazoa</taxon>
        <taxon>Ecdysozoa</taxon>
        <taxon>Arthropoda</taxon>
        <taxon>Hexapoda</taxon>
        <taxon>Insecta</taxon>
        <taxon>Pterygota</taxon>
        <taxon>Neoptera</taxon>
        <taxon>Endopterygota</taxon>
        <taxon>Hymenoptera</taxon>
        <taxon>Apocrita</taxon>
        <taxon>Aculeata</taxon>
        <taxon>Formicoidea</taxon>
        <taxon>Formicidae</taxon>
        <taxon>Myrmicinae</taxon>
        <taxon>Mycetomoellerius</taxon>
    </lineage>
</organism>
<evidence type="ECO:0000256" key="5">
    <source>
        <dbReference type="HAMAP-Rule" id="MF_03187"/>
    </source>
</evidence>
<dbReference type="GO" id="GO:0003676">
    <property type="term" value="F:nucleic acid binding"/>
    <property type="evidence" value="ECO:0007669"/>
    <property type="project" value="InterPro"/>
</dbReference>
<dbReference type="KEGG" id="mzt:108729779"/>
<dbReference type="PROSITE" id="PS00092">
    <property type="entry name" value="N6_MTASE"/>
    <property type="match status" value="1"/>
</dbReference>
<dbReference type="EMBL" id="KQ983089">
    <property type="protein sequence ID" value="KYQ47585.1"/>
    <property type="molecule type" value="Genomic_DNA"/>
</dbReference>
<dbReference type="Proteomes" id="UP000075809">
    <property type="component" value="Unassembled WGS sequence"/>
</dbReference>
<dbReference type="OrthoDB" id="206354at2759"/>
<reference evidence="6 7" key="1">
    <citation type="submission" date="2015-09" db="EMBL/GenBank/DDBJ databases">
        <title>Trachymyrmex zeteki WGS genome.</title>
        <authorList>
            <person name="Nygaard S."/>
            <person name="Hu H."/>
            <person name="Boomsma J."/>
            <person name="Zhang G."/>
        </authorList>
    </citation>
    <scope>NUCLEOTIDE SEQUENCE [LARGE SCALE GENOMIC DNA]</scope>
    <source>
        <strain evidence="6">Tzet28-1</strain>
        <tissue evidence="6">Whole body</tissue>
    </source>
</reference>
<comment type="subcellular location">
    <subcellularLocation>
        <location evidence="1 5">Cytoplasm</location>
    </subcellularLocation>
</comment>
<dbReference type="PANTHER" id="PTHR13200:SF0">
    <property type="entry name" value="EEF1A LYSINE METHYLTRANSFERASE 1"/>
    <property type="match status" value="1"/>
</dbReference>
<dbReference type="InterPro" id="IPR019369">
    <property type="entry name" value="Efm5/EEF1AKMT1"/>
</dbReference>
<evidence type="ECO:0000313" key="7">
    <source>
        <dbReference type="Proteomes" id="UP000075809"/>
    </source>
</evidence>
<evidence type="ECO:0000256" key="4">
    <source>
        <dbReference type="ARBA" id="ARBA00022679"/>
    </source>
</evidence>
<dbReference type="EC" id="2.1.1.-" evidence="5"/>
<evidence type="ECO:0000256" key="3">
    <source>
        <dbReference type="ARBA" id="ARBA00022603"/>
    </source>
</evidence>
<gene>
    <name evidence="6" type="ORF">ALC60_13340</name>
</gene>
<keyword evidence="7" id="KW-1185">Reference proteome</keyword>
<comment type="function">
    <text evidence="5">S-adenosyl-L-methionine-dependent protein-lysine N-methyltransferase that methylates elongation factor 1-alpha.</text>
</comment>
<dbReference type="HAMAP" id="MF_03187">
    <property type="entry name" value="Methyltr_EFM5"/>
    <property type="match status" value="1"/>
</dbReference>
<sequence>MSDSDRDDDHPRLSSSTLAALEEFLKEKEERENLLKLISEEDQVPDTPFDENWQLSQFWYNDDTIKAFVNGALNSTPANGKIALVSCPTLYSKLKKECGKRQITLFEYDSRFKIFGTDFIQYDYKFPLDIPRHMSSQFDLVIADPPFLSEECLTKTAVTIKFLTKKNIVLCTGAIMAELAERLLDVRKCDFLPGHKNNLANEFYCYSNFNFDKILK</sequence>
<accession>A0A151WIM1</accession>
<name>A0A151WIM1_9HYME</name>
<dbReference type="STRING" id="64791.A0A151WIM1"/>
<evidence type="ECO:0000313" key="6">
    <source>
        <dbReference type="EMBL" id="KYQ47585.1"/>
    </source>
</evidence>
<evidence type="ECO:0000256" key="1">
    <source>
        <dbReference type="ARBA" id="ARBA00004496"/>
    </source>
</evidence>
<comment type="similarity">
    <text evidence="5">Belongs to the class I-like SAM-binding methyltransferase superfamily. EFM5 family.</text>
</comment>
<evidence type="ECO:0000256" key="2">
    <source>
        <dbReference type="ARBA" id="ARBA00022490"/>
    </source>
</evidence>
<dbReference type="GO" id="GO:0005737">
    <property type="term" value="C:cytoplasm"/>
    <property type="evidence" value="ECO:0007669"/>
    <property type="project" value="UniProtKB-SubCell"/>
</dbReference>
<dbReference type="AlphaFoldDB" id="A0A151WIM1"/>
<dbReference type="InterPro" id="IPR002052">
    <property type="entry name" value="DNA_methylase_N6_adenine_CS"/>
</dbReference>
<protein>
    <recommendedName>
        <fullName evidence="5">Protein-lysine N-methyltransferase ALC60_13340</fullName>
        <ecNumber evidence="5">2.1.1.-</ecNumber>
    </recommendedName>
</protein>
<dbReference type="GO" id="GO:0016279">
    <property type="term" value="F:protein-lysine N-methyltransferase activity"/>
    <property type="evidence" value="ECO:0007669"/>
    <property type="project" value="UniProtKB-UniRule"/>
</dbReference>
<keyword evidence="2 5" id="KW-0963">Cytoplasm</keyword>